<dbReference type="InterPro" id="IPR043741">
    <property type="entry name" value="DUF5686"/>
</dbReference>
<gene>
    <name evidence="2" type="ORF">GCM10008088_12580</name>
</gene>
<sequence>MAKKLLSLLLFLAACSSFAQQKITGLIINEETQEPLAFVNVIFKDQPTQGTISDIDGKFSLVTEENKTTLQLSYIGFETKIIDVNRSDSPMTITLKPLEEQLDEVILTSGNPALSIIEKAIANRRENHPENLPEFSHDYYNKVIFDLQSDGKRVDSAFNAVFKGGHILVMESITKKEFKYPRLTNETVIANKVSGFKNPMFTALATNMQPFSFYDEVIDLLDMHFLNPISDGALNKYDYELKETIIQHQDTIHLISFKPQEGKNIEGLKGLLYINTKNYAIQNVIASPFEEMKIDLKIQQQYQYLPEEVWFPEQLNYSLKLSTNAGGNNDFIIAEGKSYIRNVNLQPNLTNKDFSATVLKIDEQAPKKDSLYWENHRIVPLNEQENITYRVVDSLGEEFKFDKAISYMNKLPQGKIPIGKFDLDLKHLFGYNKHEGYRLGLGIYTNEKLIKDVELGGYFGYGFKDHEWKYGFSGKYTISKDDDIFIKAAYQDDIQEIGSYGLPISDEFFNGWRDFIIEKVDHIQKYSFTGGFRSFKYLTTEIELNHAKITPLNNYIFEAPDYNFSPFYHTSASIKLRYAYGEHFVQTPFQKTSLGTHFPILTLQYTRGFDDILEGDFSYQKIEARIEQDVFLKNLGKTSYRIQAGYVDEVLPRNLLFTGEGSNDEDIPIVIENTFQTMLPYEFLSDRYVDVFLSHNFGSLLFKAGKFNPEIIVHHNLGWGDLNKDYTLYNFKTKEDIYLEGGLELARILKINYFDIGYITFGAGAFYRYGNYQLEDFDDNIAFKMNIGFSFN</sequence>
<dbReference type="SUPFAM" id="SSF49464">
    <property type="entry name" value="Carboxypeptidase regulatory domain-like"/>
    <property type="match status" value="1"/>
</dbReference>
<name>A0ABQ3BP71_9FLAO</name>
<dbReference type="EMBL" id="BMWY01000003">
    <property type="protein sequence ID" value="GGZ52456.1"/>
    <property type="molecule type" value="Genomic_DNA"/>
</dbReference>
<comment type="caution">
    <text evidence="2">The sequence shown here is derived from an EMBL/GenBank/DDBJ whole genome shotgun (WGS) entry which is preliminary data.</text>
</comment>
<accession>A0ABQ3BP71</accession>
<dbReference type="GeneID" id="94368922"/>
<protein>
    <recommendedName>
        <fullName evidence="4">CarboxypepD_reg-like domain-containing protein</fullName>
    </recommendedName>
</protein>
<dbReference type="Proteomes" id="UP000615593">
    <property type="component" value="Unassembled WGS sequence"/>
</dbReference>
<dbReference type="RefSeq" id="WP_027884150.1">
    <property type="nucleotide sequence ID" value="NZ_BMWY01000003.1"/>
</dbReference>
<dbReference type="Pfam" id="PF13715">
    <property type="entry name" value="CarbopepD_reg_2"/>
    <property type="match status" value="1"/>
</dbReference>
<dbReference type="InterPro" id="IPR008969">
    <property type="entry name" value="CarboxyPept-like_regulatory"/>
</dbReference>
<proteinExistence type="predicted"/>
<organism evidence="2 3">
    <name type="scientific">Mesonia mobilis</name>
    <dbReference type="NCBI Taxonomy" id="369791"/>
    <lineage>
        <taxon>Bacteria</taxon>
        <taxon>Pseudomonadati</taxon>
        <taxon>Bacteroidota</taxon>
        <taxon>Flavobacteriia</taxon>
        <taxon>Flavobacteriales</taxon>
        <taxon>Flavobacteriaceae</taxon>
        <taxon>Mesonia</taxon>
    </lineage>
</organism>
<keyword evidence="3" id="KW-1185">Reference proteome</keyword>
<reference evidence="3" key="1">
    <citation type="journal article" date="2019" name="Int. J. Syst. Evol. Microbiol.">
        <title>The Global Catalogue of Microorganisms (GCM) 10K type strain sequencing project: providing services to taxonomists for standard genome sequencing and annotation.</title>
        <authorList>
            <consortium name="The Broad Institute Genomics Platform"/>
            <consortium name="The Broad Institute Genome Sequencing Center for Infectious Disease"/>
            <person name="Wu L."/>
            <person name="Ma J."/>
        </authorList>
    </citation>
    <scope>NUCLEOTIDE SEQUENCE [LARGE SCALE GENOMIC DNA]</scope>
    <source>
        <strain evidence="3">KCTC 12708</strain>
    </source>
</reference>
<feature type="chain" id="PRO_5045126743" description="CarboxypepD_reg-like domain-containing protein" evidence="1">
    <location>
        <begin position="20"/>
        <end position="792"/>
    </location>
</feature>
<dbReference type="Gene3D" id="2.60.40.1120">
    <property type="entry name" value="Carboxypeptidase-like, regulatory domain"/>
    <property type="match status" value="1"/>
</dbReference>
<evidence type="ECO:0000313" key="2">
    <source>
        <dbReference type="EMBL" id="GGZ52456.1"/>
    </source>
</evidence>
<keyword evidence="1" id="KW-0732">Signal</keyword>
<evidence type="ECO:0000256" key="1">
    <source>
        <dbReference type="SAM" id="SignalP"/>
    </source>
</evidence>
<dbReference type="Pfam" id="PF18939">
    <property type="entry name" value="DUF5686"/>
    <property type="match status" value="1"/>
</dbReference>
<feature type="signal peptide" evidence="1">
    <location>
        <begin position="1"/>
        <end position="19"/>
    </location>
</feature>
<evidence type="ECO:0000313" key="3">
    <source>
        <dbReference type="Proteomes" id="UP000615593"/>
    </source>
</evidence>
<evidence type="ECO:0008006" key="4">
    <source>
        <dbReference type="Google" id="ProtNLM"/>
    </source>
</evidence>
<dbReference type="PROSITE" id="PS51257">
    <property type="entry name" value="PROKAR_LIPOPROTEIN"/>
    <property type="match status" value="1"/>
</dbReference>